<evidence type="ECO:0000256" key="17">
    <source>
        <dbReference type="ARBA" id="ARBA00047984"/>
    </source>
</evidence>
<dbReference type="SMART" id="SM00487">
    <property type="entry name" value="DEXDc"/>
    <property type="match status" value="1"/>
</dbReference>
<dbReference type="SMART" id="SM00647">
    <property type="entry name" value="IBR"/>
    <property type="match status" value="2"/>
</dbReference>
<dbReference type="GO" id="GO:0005524">
    <property type="term" value="F:ATP binding"/>
    <property type="evidence" value="ECO:0007669"/>
    <property type="project" value="UniProtKB-KW"/>
</dbReference>
<dbReference type="PROSITE" id="PS00690">
    <property type="entry name" value="DEAH_ATP_HELICASE"/>
    <property type="match status" value="1"/>
</dbReference>
<dbReference type="InterPro" id="IPR013083">
    <property type="entry name" value="Znf_RING/FYVE/PHD"/>
</dbReference>
<proteinExistence type="inferred from homology"/>
<dbReference type="InterPro" id="IPR035979">
    <property type="entry name" value="RBD_domain_sf"/>
</dbReference>
<keyword evidence="11" id="KW-0833">Ubl conjugation pathway</keyword>
<evidence type="ECO:0000256" key="9">
    <source>
        <dbReference type="ARBA" id="ARBA00022741"/>
    </source>
</evidence>
<dbReference type="InterPro" id="IPR001841">
    <property type="entry name" value="Znf_RING"/>
</dbReference>
<feature type="domain" description="Helicase ATP-binding" evidence="20">
    <location>
        <begin position="324"/>
        <end position="398"/>
    </location>
</feature>
<keyword evidence="24" id="KW-1185">Reference proteome</keyword>
<dbReference type="InterPro" id="IPR042035">
    <property type="entry name" value="DEAH_win-hel_dom"/>
</dbReference>
<dbReference type="InterPro" id="IPR007502">
    <property type="entry name" value="Helicase-assoc_dom"/>
</dbReference>
<dbReference type="FunFam" id="1.20.120.1750:FF:000020">
    <property type="entry name" value="ATP-dependent RNA helicase DEAH12 chloroplastic"/>
    <property type="match status" value="1"/>
</dbReference>
<keyword evidence="13" id="KW-0347">Helicase</keyword>
<evidence type="ECO:0000256" key="2">
    <source>
        <dbReference type="ARBA" id="ARBA00008792"/>
    </source>
</evidence>
<keyword evidence="4" id="KW-0150">Chloroplast</keyword>
<dbReference type="GO" id="GO:0016740">
    <property type="term" value="F:transferase activity"/>
    <property type="evidence" value="ECO:0007669"/>
    <property type="project" value="UniProtKB-KW"/>
</dbReference>
<evidence type="ECO:0000256" key="13">
    <source>
        <dbReference type="ARBA" id="ARBA00022806"/>
    </source>
</evidence>
<dbReference type="EC" id="3.6.4.13" evidence="3"/>
<keyword evidence="15" id="KW-0067">ATP-binding</keyword>
<dbReference type="SMART" id="SM00490">
    <property type="entry name" value="HELICc"/>
    <property type="match status" value="1"/>
</dbReference>
<dbReference type="CDD" id="cd22585">
    <property type="entry name" value="Rcat_RBR_DEAH12-like"/>
    <property type="match status" value="1"/>
</dbReference>
<evidence type="ECO:0000259" key="22">
    <source>
        <dbReference type="PROSITE" id="PS51873"/>
    </source>
</evidence>
<dbReference type="PROSITE" id="PS50089">
    <property type="entry name" value="ZF_RING_2"/>
    <property type="match status" value="1"/>
</dbReference>
<dbReference type="PANTHER" id="PTHR18934">
    <property type="entry name" value="ATP-DEPENDENT RNA HELICASE"/>
    <property type="match status" value="1"/>
</dbReference>
<dbReference type="EMBL" id="OX451737">
    <property type="protein sequence ID" value="CAI8598191.1"/>
    <property type="molecule type" value="Genomic_DNA"/>
</dbReference>
<comment type="catalytic activity">
    <reaction evidence="17">
        <text>ATP + H2O = ADP + phosphate + H(+)</text>
        <dbReference type="Rhea" id="RHEA:13065"/>
        <dbReference type="ChEBI" id="CHEBI:15377"/>
        <dbReference type="ChEBI" id="CHEBI:15378"/>
        <dbReference type="ChEBI" id="CHEBI:30616"/>
        <dbReference type="ChEBI" id="CHEBI:43474"/>
        <dbReference type="ChEBI" id="CHEBI:456216"/>
        <dbReference type="EC" id="3.6.4.13"/>
    </reaction>
</comment>
<evidence type="ECO:0000313" key="24">
    <source>
        <dbReference type="Proteomes" id="UP001157006"/>
    </source>
</evidence>
<dbReference type="SUPFAM" id="SSF52540">
    <property type="entry name" value="P-loop containing nucleoside triphosphate hydrolases"/>
    <property type="match status" value="1"/>
</dbReference>
<keyword evidence="8" id="KW-0677">Repeat</keyword>
<dbReference type="InterPro" id="IPR002867">
    <property type="entry name" value="IBR_dom"/>
</dbReference>
<dbReference type="SUPFAM" id="SSF57850">
    <property type="entry name" value="RING/U-box"/>
    <property type="match status" value="3"/>
</dbReference>
<evidence type="ECO:0000256" key="16">
    <source>
        <dbReference type="ARBA" id="ARBA00022946"/>
    </source>
</evidence>
<evidence type="ECO:0000259" key="20">
    <source>
        <dbReference type="PROSITE" id="PS51192"/>
    </source>
</evidence>
<dbReference type="InterPro" id="IPR056247">
    <property type="entry name" value="KH_DEAH11/12_2nd"/>
</dbReference>
<dbReference type="SUPFAM" id="SSF54928">
    <property type="entry name" value="RNA-binding domain, RBD"/>
    <property type="match status" value="1"/>
</dbReference>
<dbReference type="SMART" id="SM00847">
    <property type="entry name" value="HA2"/>
    <property type="match status" value="1"/>
</dbReference>
<dbReference type="InterPro" id="IPR044066">
    <property type="entry name" value="TRIAD_supradom"/>
</dbReference>
<dbReference type="Proteomes" id="UP001157006">
    <property type="component" value="Chromosome 2"/>
</dbReference>
<dbReference type="PROSITE" id="PS51194">
    <property type="entry name" value="HELICASE_CTER"/>
    <property type="match status" value="1"/>
</dbReference>
<evidence type="ECO:0000256" key="3">
    <source>
        <dbReference type="ARBA" id="ARBA00012552"/>
    </source>
</evidence>
<dbReference type="InterPro" id="IPR056245">
    <property type="entry name" value="KH_DEAH11/12"/>
</dbReference>
<evidence type="ECO:0000256" key="11">
    <source>
        <dbReference type="ARBA" id="ARBA00022786"/>
    </source>
</evidence>
<keyword evidence="6" id="KW-0808">Transferase</keyword>
<dbReference type="Gene3D" id="1.10.10.2130">
    <property type="entry name" value="DEAH helicase family, winged-helix domain"/>
    <property type="match status" value="1"/>
</dbReference>
<keyword evidence="14" id="KW-0862">Zinc</keyword>
<dbReference type="InterPro" id="IPR014001">
    <property type="entry name" value="Helicase_ATP-bd"/>
</dbReference>
<keyword evidence="5" id="KW-0934">Plastid</keyword>
<evidence type="ECO:0000256" key="5">
    <source>
        <dbReference type="ARBA" id="ARBA00022640"/>
    </source>
</evidence>
<keyword evidence="10 18" id="KW-0863">Zinc-finger</keyword>
<keyword evidence="9" id="KW-0547">Nucleotide-binding</keyword>
<dbReference type="GO" id="GO:0003723">
    <property type="term" value="F:RNA binding"/>
    <property type="evidence" value="ECO:0007669"/>
    <property type="project" value="TreeGrafter"/>
</dbReference>
<dbReference type="CDD" id="cd17917">
    <property type="entry name" value="DEXHc_RHA-like"/>
    <property type="match status" value="1"/>
</dbReference>
<evidence type="ECO:0000256" key="7">
    <source>
        <dbReference type="ARBA" id="ARBA00022723"/>
    </source>
</evidence>
<comment type="similarity">
    <text evidence="2">Belongs to the DEAD box helicase family. DEAH subfamily.</text>
</comment>
<evidence type="ECO:0000259" key="19">
    <source>
        <dbReference type="PROSITE" id="PS50089"/>
    </source>
</evidence>
<dbReference type="GO" id="GO:0008270">
    <property type="term" value="F:zinc ion binding"/>
    <property type="evidence" value="ECO:0007669"/>
    <property type="project" value="UniProtKB-KW"/>
</dbReference>
<dbReference type="GO" id="GO:0016787">
    <property type="term" value="F:hydrolase activity"/>
    <property type="evidence" value="ECO:0007669"/>
    <property type="project" value="UniProtKB-KW"/>
</dbReference>
<evidence type="ECO:0000256" key="10">
    <source>
        <dbReference type="ARBA" id="ARBA00022771"/>
    </source>
</evidence>
<dbReference type="Pfam" id="PF07717">
    <property type="entry name" value="OB_NTP_bind"/>
    <property type="match status" value="1"/>
</dbReference>
<dbReference type="InterPro" id="IPR017907">
    <property type="entry name" value="Znf_RING_CS"/>
</dbReference>
<evidence type="ECO:0000313" key="23">
    <source>
        <dbReference type="EMBL" id="CAI8598191.1"/>
    </source>
</evidence>
<dbReference type="Pfam" id="PF24471">
    <property type="entry name" value="KH_DEAH11"/>
    <property type="match status" value="1"/>
</dbReference>
<gene>
    <name evidence="23" type="ORF">VFH_II115960</name>
</gene>
<dbReference type="PANTHER" id="PTHR18934:SF81">
    <property type="entry name" value="ATP-DEPENDENT RNA HELICASE DEAH11, CHLOROPLASTIC-RELATED"/>
    <property type="match status" value="1"/>
</dbReference>
<feature type="domain" description="Helicase C-terminal" evidence="21">
    <location>
        <begin position="428"/>
        <end position="594"/>
    </location>
</feature>
<dbReference type="GO" id="GO:0009507">
    <property type="term" value="C:chloroplast"/>
    <property type="evidence" value="ECO:0007669"/>
    <property type="project" value="UniProtKB-SubCell"/>
</dbReference>
<dbReference type="Pfam" id="PF24475">
    <property type="entry name" value="RBD_DEAH11"/>
    <property type="match status" value="1"/>
</dbReference>
<dbReference type="Pfam" id="PF24637">
    <property type="entry name" value="RRM_DEAH11"/>
    <property type="match status" value="1"/>
</dbReference>
<dbReference type="InterPro" id="IPR056248">
    <property type="entry name" value="RBD_DEAH11/12"/>
</dbReference>
<dbReference type="InterPro" id="IPR056246">
    <property type="entry name" value="KH_DEAH11/12_1st"/>
</dbReference>
<dbReference type="Pfam" id="PF00271">
    <property type="entry name" value="Helicase_C"/>
    <property type="match status" value="1"/>
</dbReference>
<dbReference type="Gene3D" id="3.30.40.10">
    <property type="entry name" value="Zinc/RING finger domain, C3HC4 (zinc finger)"/>
    <property type="match status" value="1"/>
</dbReference>
<dbReference type="CDD" id="cd18791">
    <property type="entry name" value="SF2_C_RHA"/>
    <property type="match status" value="1"/>
</dbReference>
<evidence type="ECO:0000256" key="1">
    <source>
        <dbReference type="ARBA" id="ARBA00004229"/>
    </source>
</evidence>
<dbReference type="Pfam" id="PF01485">
    <property type="entry name" value="IBR"/>
    <property type="match status" value="1"/>
</dbReference>
<evidence type="ECO:0000256" key="15">
    <source>
        <dbReference type="ARBA" id="ARBA00022840"/>
    </source>
</evidence>
<comment type="subcellular location">
    <subcellularLocation>
        <location evidence="1">Plastid</location>
        <location evidence="1">Chloroplast</location>
    </subcellularLocation>
</comment>
<evidence type="ECO:0000256" key="8">
    <source>
        <dbReference type="ARBA" id="ARBA00022737"/>
    </source>
</evidence>
<accession>A0AAV0ZJY8</accession>
<keyword evidence="12" id="KW-0378">Hydrolase</keyword>
<dbReference type="PROSITE" id="PS51873">
    <property type="entry name" value="TRIAD"/>
    <property type="match status" value="1"/>
</dbReference>
<dbReference type="InterPro" id="IPR056244">
    <property type="entry name" value="RRM_DEAH11/12"/>
</dbReference>
<dbReference type="FunFam" id="1.10.10.2130:FF:000001">
    <property type="entry name" value="Pre-mRNA-splicing factor ATP-dependent RNA helicase"/>
    <property type="match status" value="1"/>
</dbReference>
<evidence type="ECO:0000256" key="12">
    <source>
        <dbReference type="ARBA" id="ARBA00022801"/>
    </source>
</evidence>
<reference evidence="23 24" key="1">
    <citation type="submission" date="2023-01" db="EMBL/GenBank/DDBJ databases">
        <authorList>
            <person name="Kreplak J."/>
        </authorList>
    </citation>
    <scope>NUCLEOTIDE SEQUENCE [LARGE SCALE GENOMIC DNA]</scope>
</reference>
<dbReference type="Gene3D" id="1.20.120.1750">
    <property type="match status" value="1"/>
</dbReference>
<dbReference type="GO" id="GO:0003724">
    <property type="term" value="F:RNA helicase activity"/>
    <property type="evidence" value="ECO:0007669"/>
    <property type="project" value="UniProtKB-EC"/>
</dbReference>
<dbReference type="PROSITE" id="PS00028">
    <property type="entry name" value="ZINC_FINGER_C2H2_1"/>
    <property type="match status" value="1"/>
</dbReference>
<keyword evidence="7" id="KW-0479">Metal-binding</keyword>
<evidence type="ECO:0000256" key="4">
    <source>
        <dbReference type="ARBA" id="ARBA00022528"/>
    </source>
</evidence>
<keyword evidence="16" id="KW-0809">Transit peptide</keyword>
<dbReference type="InterPro" id="IPR011709">
    <property type="entry name" value="DEAD-box_helicase_OB_fold"/>
</dbReference>
<dbReference type="InterPro" id="IPR027417">
    <property type="entry name" value="P-loop_NTPase"/>
</dbReference>
<evidence type="ECO:0000259" key="21">
    <source>
        <dbReference type="PROSITE" id="PS51194"/>
    </source>
</evidence>
<dbReference type="Gene3D" id="3.40.50.300">
    <property type="entry name" value="P-loop containing nucleotide triphosphate hydrolases"/>
    <property type="match status" value="3"/>
</dbReference>
<dbReference type="InterPro" id="IPR001650">
    <property type="entry name" value="Helicase_C-like"/>
</dbReference>
<organism evidence="23 24">
    <name type="scientific">Vicia faba</name>
    <name type="common">Broad bean</name>
    <name type="synonym">Faba vulgaris</name>
    <dbReference type="NCBI Taxonomy" id="3906"/>
    <lineage>
        <taxon>Eukaryota</taxon>
        <taxon>Viridiplantae</taxon>
        <taxon>Streptophyta</taxon>
        <taxon>Embryophyta</taxon>
        <taxon>Tracheophyta</taxon>
        <taxon>Spermatophyta</taxon>
        <taxon>Magnoliopsida</taxon>
        <taxon>eudicotyledons</taxon>
        <taxon>Gunneridae</taxon>
        <taxon>Pentapetalae</taxon>
        <taxon>rosids</taxon>
        <taxon>fabids</taxon>
        <taxon>Fabales</taxon>
        <taxon>Fabaceae</taxon>
        <taxon>Papilionoideae</taxon>
        <taxon>50 kb inversion clade</taxon>
        <taxon>NPAAA clade</taxon>
        <taxon>Hologalegina</taxon>
        <taxon>IRL clade</taxon>
        <taxon>Fabeae</taxon>
        <taxon>Vicia</taxon>
    </lineage>
</organism>
<name>A0AAV0ZJY8_VICFA</name>
<dbReference type="PROSITE" id="PS51192">
    <property type="entry name" value="HELICASE_ATP_BIND_1"/>
    <property type="match status" value="1"/>
</dbReference>
<feature type="domain" description="RING-type" evidence="22">
    <location>
        <begin position="1438"/>
        <end position="1651"/>
    </location>
</feature>
<feature type="domain" description="RING-type" evidence="19">
    <location>
        <begin position="1442"/>
        <end position="1484"/>
    </location>
</feature>
<dbReference type="PROSITE" id="PS00518">
    <property type="entry name" value="ZF_RING_1"/>
    <property type="match status" value="1"/>
</dbReference>
<dbReference type="Pfam" id="PF24641">
    <property type="entry name" value="KH_DEAH11_2nd"/>
    <property type="match status" value="1"/>
</dbReference>
<evidence type="ECO:0000256" key="14">
    <source>
        <dbReference type="ARBA" id="ARBA00022833"/>
    </source>
</evidence>
<evidence type="ECO:0000256" key="18">
    <source>
        <dbReference type="PROSITE-ProRule" id="PRU00175"/>
    </source>
</evidence>
<dbReference type="FunFam" id="3.40.50.300:FF:001279">
    <property type="entry name" value="ATP-dependent RNA helicase DEAH12 chloroplastic"/>
    <property type="match status" value="1"/>
</dbReference>
<dbReference type="InterPro" id="IPR002464">
    <property type="entry name" value="DNA/RNA_helicase_DEAH_CS"/>
</dbReference>
<dbReference type="Pfam" id="PF24638">
    <property type="entry name" value="KH_DEAH11_1st"/>
    <property type="match status" value="1"/>
</dbReference>
<dbReference type="InterPro" id="IPR013087">
    <property type="entry name" value="Znf_C2H2_type"/>
</dbReference>
<evidence type="ECO:0000256" key="6">
    <source>
        <dbReference type="ARBA" id="ARBA00022679"/>
    </source>
</evidence>
<dbReference type="CDD" id="cd20335">
    <property type="entry name" value="BRcat_RBR"/>
    <property type="match status" value="1"/>
</dbReference>
<protein>
    <recommendedName>
        <fullName evidence="3">RNA helicase</fullName>
        <ecNumber evidence="3">3.6.4.13</ecNumber>
    </recommendedName>
</protein>
<sequence length="1651" mass="187338">MKKTFPSNNNPNFHRLPPCPVYRYRKPGFHSNHRVDRPPERNSPHREPNFILKLLHHGRGSLQRDDVECLIGKCKPNPDNFCFYPCDGVAASLNFIQWTDAREAVVWFWESRLVGGHDFTPELIWNVMVPSDRVELEGRLRSLFVSHVKELMEGKEVKKWVEEWDGLSKEIARVKGLLGKPFPARVQQQHVERKKGLEEEKSLVEKRLKEFEFAMECVLQHLGESNDMESGEDFVSVFRFDGGFDWKKIHSLIVRERRRLEEGLPIYAYRREILQQIHHQQITVLIGETGSGKSTQVVQFLADSGIGADGSIVCTQPRKIAAKSLAQRKYMRDRNLFGVSCIIVDEAHERSLNTDLLLALIKNLLCERVDLRLIIMSATADAKQLSDYFYGCGVFHVHGRNFPVEMRYVPSDYGDQSGAAAVESYVVDVVRMATEIHKTEKEGTILAFLTSQVEVEWACEKFKVLSAVALPLHGKLTSEEQFHVFQNYPGKRKVIFSTNLAETSLTIPGVKYVIDSGLAKDCRFDPSTGMNVLKVCWISQSSANQRAGRAGRTEPGRCYRMYSEADYHSMELNQEPEIRRVHLGVAVLKILALGVKNVQDFDFVDAPSPSSIEMAIKNLIQLGFIKLNNNVHDLTYEGRYLARMGIEPRHGKLILGCFQLALGREGVVLAAMMPNASNIFCRFGNEGDKQRSDCLKVQFCHSDGDLFTLLSVYKEWEALPRERRNKWCWENSINAKCMRRCEDTVFELESFLEREHGFVVPSYWRWDPHTPSVHDKNLKKVILASLSENVAMFSGRNHLGYEVAQTGQHVHLHPSSSLLVFAQKPNWVVFGDLLSASNEYLVCVSAVDFQSLHNLQPPPSFDVSKMEERKLQTKTLTGFGTILLKRFCGKSNSNLLGHVSRIRKACLDERIFVEVIVDENLIQLYAASHDMSTATMLVSDVLEYEKKRLHTECMEKCLYHGSGSSSPMALFGSGAEIKHLELEKHSLSVDVYHPNINAIEDKELLMFFEKNTSGSICAVYKFPGMGKDLADREKWGKITFLSPDAAKRAVELDGEEFCGSYLKVLASQSSMGGDKTFLFPEVKARIFWPRRPSKGFGIVKCDKNDVNFMLRDFYNLAIGGRYVRCALSNKSMDGIMISGFDRELQETEILDVLRNATSRRILDFFVVFPPEPKDSYMRALINFDGRLHLEAAKALEEIEGKVLPGCSSWQKIQCQQLFHSSLIFPAPVYHVIAEQVENILAKFNNLNGLEWNLNRTANGSHRLKITSNATKKVAEVRRPLEELSRGNIIDHRSLTPAALQLMSSREGFSLKCSIQEETKTYIVFDKQNLNLRIVGSPEKIALAQQKLIQSLLSLHEEKQLVIPLRGRDLPPDLMKRVVKNFGPDLHGLKEKVPGADLKLNTRQQAIILIGNKELKPRVEEITLEIARSSIHLVERHDTGPSCAICLCEVEDGYQLEGCRHLFCRLCLVEQCESAIRNQGSFPICCAHTGCGEPILLTDFRTLLSNDKLDELFRASLRAFVASSSGTYRFCPSPDCPSIYRVADPDTGSEPFTCGACYEDTCTKCHLEYHPFVSCERYRELKNDPEISSLREWCKGKEQVKSCSACGQIIEKVDGCNHIECKCGKHVCWVCLEIFLESDECYDHMRTIHLTI</sequence>